<evidence type="ECO:0000256" key="1">
    <source>
        <dbReference type="SAM" id="MobiDB-lite"/>
    </source>
</evidence>
<sequence length="265" mass="31438">MSGHYKKLDKRVFVFKNDLRKRKVETLIMKKFITIKDCNLTPKKEYVRCKVIRGHKKMIRNIIDNKFPTKGIIKINSKDKKQLQLYRFFQDHYADHASDLDEISKTESGPLTDGKARRKNSKTKLDTENSFNNTFCKEYFTSQSVRESFCIFIELVFTKIDPDCLKERFGFSCCQGRLHNLDCYDKWMILKFYLQDEMFVTLDYCKPDINIENNDLLPSISSIFELDGLDSECCEENIESAMHHVKHEEEKEEENKEEEISLIFQ</sequence>
<dbReference type="Proteomes" id="UP000187209">
    <property type="component" value="Unassembled WGS sequence"/>
</dbReference>
<organism evidence="2 3">
    <name type="scientific">Stentor coeruleus</name>
    <dbReference type="NCBI Taxonomy" id="5963"/>
    <lineage>
        <taxon>Eukaryota</taxon>
        <taxon>Sar</taxon>
        <taxon>Alveolata</taxon>
        <taxon>Ciliophora</taxon>
        <taxon>Postciliodesmatophora</taxon>
        <taxon>Heterotrichea</taxon>
        <taxon>Heterotrichida</taxon>
        <taxon>Stentoridae</taxon>
        <taxon>Stentor</taxon>
    </lineage>
</organism>
<name>A0A1R2D1P5_9CILI</name>
<comment type="caution">
    <text evidence="2">The sequence shown here is derived from an EMBL/GenBank/DDBJ whole genome shotgun (WGS) entry which is preliminary data.</text>
</comment>
<keyword evidence="3" id="KW-1185">Reference proteome</keyword>
<protein>
    <submittedName>
        <fullName evidence="2">Uncharacterized protein</fullName>
    </submittedName>
</protein>
<evidence type="ECO:0000313" key="2">
    <source>
        <dbReference type="EMBL" id="OMJ95163.1"/>
    </source>
</evidence>
<accession>A0A1R2D1P5</accession>
<dbReference type="EMBL" id="MPUH01000016">
    <property type="protein sequence ID" value="OMJ95163.1"/>
    <property type="molecule type" value="Genomic_DNA"/>
</dbReference>
<proteinExistence type="predicted"/>
<reference evidence="2 3" key="1">
    <citation type="submission" date="2016-11" db="EMBL/GenBank/DDBJ databases">
        <title>The macronuclear genome of Stentor coeruleus: a giant cell with tiny introns.</title>
        <authorList>
            <person name="Slabodnick M."/>
            <person name="Ruby J.G."/>
            <person name="Reiff S.B."/>
            <person name="Swart E.C."/>
            <person name="Gosai S."/>
            <person name="Prabakaran S."/>
            <person name="Witkowska E."/>
            <person name="Larue G.E."/>
            <person name="Fisher S."/>
            <person name="Freeman R.M."/>
            <person name="Gunawardena J."/>
            <person name="Chu W."/>
            <person name="Stover N.A."/>
            <person name="Gregory B.D."/>
            <person name="Nowacki M."/>
            <person name="Derisi J."/>
            <person name="Roy S.W."/>
            <person name="Marshall W.F."/>
            <person name="Sood P."/>
        </authorList>
    </citation>
    <scope>NUCLEOTIDE SEQUENCE [LARGE SCALE GENOMIC DNA]</scope>
    <source>
        <strain evidence="2">WM001</strain>
    </source>
</reference>
<dbReference type="AlphaFoldDB" id="A0A1R2D1P5"/>
<gene>
    <name evidence="2" type="ORF">SteCoe_1537</name>
</gene>
<feature type="region of interest" description="Disordered" evidence="1">
    <location>
        <begin position="245"/>
        <end position="265"/>
    </location>
</feature>
<evidence type="ECO:0000313" key="3">
    <source>
        <dbReference type="Proteomes" id="UP000187209"/>
    </source>
</evidence>